<organism evidence="3">
    <name type="scientific">freshwater metagenome</name>
    <dbReference type="NCBI Taxonomy" id="449393"/>
    <lineage>
        <taxon>unclassified sequences</taxon>
        <taxon>metagenomes</taxon>
        <taxon>ecological metagenomes</taxon>
    </lineage>
</organism>
<dbReference type="AlphaFoldDB" id="A0A6J6V716"/>
<sequence length="326" mass="36759">MNLDFFDLEVDEQITSLTQVAHELLVQYSLSSCVIKSINFEFNATFSVVSESGQKFALRININSTRTPENMLAEVQWVRFLARVPGINLPHPIANSSDSFISTIFHAPSNQNLKAVLYTWLEGEELGDEATPSQMFQVGALMAQLHQSTTDFELTQPAELPTFDDWLWGTEDFLLSAKSLLPTAERALVQEAVARITSDMAQLYAQTAVQIIHGDLHGWNLMWNEGQLSVFDFDDCGFGIPQQDLAVTMYYLDTPEQEAALLEGYKSIAPLPNYSSQQMASLLLQRRLVLLNYLYETKNPEHKAMVPAYLEKTMERIGTYLTDVRG</sequence>
<name>A0A6J6V716_9ZZZZ</name>
<protein>
    <submittedName>
        <fullName evidence="3">Unannotated protein</fullName>
    </submittedName>
</protein>
<dbReference type="PANTHER" id="PTHR21064">
    <property type="entry name" value="AMINOGLYCOSIDE PHOSPHOTRANSFERASE DOMAIN-CONTAINING PROTEIN-RELATED"/>
    <property type="match status" value="1"/>
</dbReference>
<feature type="domain" description="Aminoglycoside phosphotransferase" evidence="2">
    <location>
        <begin position="43"/>
        <end position="265"/>
    </location>
</feature>
<dbReference type="Gene3D" id="3.90.1200.10">
    <property type="match status" value="1"/>
</dbReference>
<accession>A0A6J6V716</accession>
<dbReference type="InterPro" id="IPR050249">
    <property type="entry name" value="Pseudomonas-type_ThrB"/>
</dbReference>
<dbReference type="InterPro" id="IPR002575">
    <property type="entry name" value="Aminoglycoside_PTrfase"/>
</dbReference>
<dbReference type="InterPro" id="IPR011009">
    <property type="entry name" value="Kinase-like_dom_sf"/>
</dbReference>
<dbReference type="GO" id="GO:0019202">
    <property type="term" value="F:amino acid kinase activity"/>
    <property type="evidence" value="ECO:0007669"/>
    <property type="project" value="TreeGrafter"/>
</dbReference>
<reference evidence="3" key="1">
    <citation type="submission" date="2020-05" db="EMBL/GenBank/DDBJ databases">
        <authorList>
            <person name="Chiriac C."/>
            <person name="Salcher M."/>
            <person name="Ghai R."/>
            <person name="Kavagutti S V."/>
        </authorList>
    </citation>
    <scope>NUCLEOTIDE SEQUENCE</scope>
</reference>
<evidence type="ECO:0000259" key="2">
    <source>
        <dbReference type="Pfam" id="PF01636"/>
    </source>
</evidence>
<evidence type="ECO:0000256" key="1">
    <source>
        <dbReference type="ARBA" id="ARBA00038240"/>
    </source>
</evidence>
<dbReference type="SUPFAM" id="SSF56112">
    <property type="entry name" value="Protein kinase-like (PK-like)"/>
    <property type="match status" value="1"/>
</dbReference>
<dbReference type="PANTHER" id="PTHR21064:SF6">
    <property type="entry name" value="AMINOGLYCOSIDE PHOSPHOTRANSFERASE DOMAIN-CONTAINING PROTEIN"/>
    <property type="match status" value="1"/>
</dbReference>
<dbReference type="Pfam" id="PF01636">
    <property type="entry name" value="APH"/>
    <property type="match status" value="1"/>
</dbReference>
<dbReference type="EMBL" id="CAEZZT010000003">
    <property type="protein sequence ID" value="CAB4767494.1"/>
    <property type="molecule type" value="Genomic_DNA"/>
</dbReference>
<proteinExistence type="inferred from homology"/>
<evidence type="ECO:0000313" key="3">
    <source>
        <dbReference type="EMBL" id="CAB4767494.1"/>
    </source>
</evidence>
<comment type="similarity">
    <text evidence="1">Belongs to the pseudomonas-type ThrB family.</text>
</comment>
<gene>
    <name evidence="3" type="ORF">UFOPK2918_00071</name>
</gene>